<dbReference type="InterPro" id="IPR003607">
    <property type="entry name" value="HD/PDEase_dom"/>
</dbReference>
<protein>
    <submittedName>
        <fullName evidence="2">HD phosphohydrolase domain-containing protein</fullName>
    </submittedName>
</protein>
<dbReference type="PROSITE" id="PS51831">
    <property type="entry name" value="HD"/>
    <property type="match status" value="1"/>
</dbReference>
<sequence>MENPDWQFEKVVGDPIHKYIRLDDLCWDVVDTEEFQRLRDLKQLGSAYYVFPGASHNRFEHSIGVSYLAGKTVERFKNRQPGLELTEGDVRCVRIAGLCHDIGHGPFSHVFDNEFIPRARPGVSWSHEEGSEMMLEYLVEENNIDLDAEDVRFIKALISGVPSHAEQRDGKRFLFDIVANKRNGIDVDKLDYLARDCHYLGEQAGYDGQRLLEFSEVRDDQVCYYHKEVYNIYELFNTRYSLFKRIYCHRVGKAIEYMITDALLAADPVLGISDAIGRPDQYKQLTDTVLRQIEFSKDEALASSRDIIRRIRQRNLYRFVCEYLIPPNWMTHLTKEKINENAIIDHQPSGSHLNKEDVIVEWAKLNYGSGDKNPVDSVKFYSKHDHHEAFHISKERVSLLVPERYQEVIIRVYTRDTNKVRLDEESFMV</sequence>
<evidence type="ECO:0000313" key="3">
    <source>
        <dbReference type="Proteomes" id="UP000267251"/>
    </source>
</evidence>
<dbReference type="InterPro" id="IPR006674">
    <property type="entry name" value="HD_domain"/>
</dbReference>
<accession>A0A4P9Y4U8</accession>
<dbReference type="FunFam" id="1.10.3210.10:FF:000030">
    <property type="entry name" value="Deoxynucleoside triphosphate triphosphohydrolase SAMHD1 homolog"/>
    <property type="match status" value="1"/>
</dbReference>
<dbReference type="GO" id="GO:0006203">
    <property type="term" value="P:dGTP catabolic process"/>
    <property type="evidence" value="ECO:0007669"/>
    <property type="project" value="TreeGrafter"/>
</dbReference>
<dbReference type="SUPFAM" id="SSF109604">
    <property type="entry name" value="HD-domain/PDEase-like"/>
    <property type="match status" value="1"/>
</dbReference>
<dbReference type="GO" id="GO:0005634">
    <property type="term" value="C:nucleus"/>
    <property type="evidence" value="ECO:0007669"/>
    <property type="project" value="TreeGrafter"/>
</dbReference>
<dbReference type="SMART" id="SM00471">
    <property type="entry name" value="HDc"/>
    <property type="match status" value="1"/>
</dbReference>
<organism evidence="2 3">
    <name type="scientific">Piptocephalis cylindrospora</name>
    <dbReference type="NCBI Taxonomy" id="1907219"/>
    <lineage>
        <taxon>Eukaryota</taxon>
        <taxon>Fungi</taxon>
        <taxon>Fungi incertae sedis</taxon>
        <taxon>Zoopagomycota</taxon>
        <taxon>Zoopagomycotina</taxon>
        <taxon>Zoopagomycetes</taxon>
        <taxon>Zoopagales</taxon>
        <taxon>Piptocephalidaceae</taxon>
        <taxon>Piptocephalis</taxon>
    </lineage>
</organism>
<evidence type="ECO:0000313" key="2">
    <source>
        <dbReference type="EMBL" id="RKP13824.1"/>
    </source>
</evidence>
<dbReference type="CDD" id="cd00077">
    <property type="entry name" value="HDc"/>
    <property type="match status" value="1"/>
</dbReference>
<gene>
    <name evidence="2" type="ORF">BJ684DRAFT_22698</name>
</gene>
<name>A0A4P9Y4U8_9FUNG</name>
<dbReference type="PANTHER" id="PTHR11373:SF4">
    <property type="entry name" value="DEOXYNUCLEOSIDE TRIPHOSPHATE TRIPHOSPHOHYDROLASE SAMHD1"/>
    <property type="match status" value="1"/>
</dbReference>
<dbReference type="EMBL" id="KZ987937">
    <property type="protein sequence ID" value="RKP13824.1"/>
    <property type="molecule type" value="Genomic_DNA"/>
</dbReference>
<dbReference type="AlphaFoldDB" id="A0A4P9Y4U8"/>
<dbReference type="Gene3D" id="3.30.70.2760">
    <property type="match status" value="1"/>
</dbReference>
<keyword evidence="2" id="KW-0378">Hydrolase</keyword>
<dbReference type="Gene3D" id="1.10.3210.10">
    <property type="entry name" value="Hypothetical protein af1432"/>
    <property type="match status" value="1"/>
</dbReference>
<reference evidence="3" key="1">
    <citation type="journal article" date="2018" name="Nat. Microbiol.">
        <title>Leveraging single-cell genomics to expand the fungal tree of life.</title>
        <authorList>
            <person name="Ahrendt S.R."/>
            <person name="Quandt C.A."/>
            <person name="Ciobanu D."/>
            <person name="Clum A."/>
            <person name="Salamov A."/>
            <person name="Andreopoulos B."/>
            <person name="Cheng J.F."/>
            <person name="Woyke T."/>
            <person name="Pelin A."/>
            <person name="Henrissat B."/>
            <person name="Reynolds N.K."/>
            <person name="Benny G.L."/>
            <person name="Smith M.E."/>
            <person name="James T.Y."/>
            <person name="Grigoriev I.V."/>
        </authorList>
    </citation>
    <scope>NUCLEOTIDE SEQUENCE [LARGE SCALE GENOMIC DNA]</scope>
</reference>
<feature type="domain" description="HD" evidence="1">
    <location>
        <begin position="58"/>
        <end position="193"/>
    </location>
</feature>
<dbReference type="Pfam" id="PF01966">
    <property type="entry name" value="HD"/>
    <property type="match status" value="1"/>
</dbReference>
<keyword evidence="3" id="KW-1185">Reference proteome</keyword>
<evidence type="ECO:0000259" key="1">
    <source>
        <dbReference type="PROSITE" id="PS51831"/>
    </source>
</evidence>
<dbReference type="OrthoDB" id="9991235at2759"/>
<dbReference type="PANTHER" id="PTHR11373">
    <property type="entry name" value="DEOXYNUCLEOSIDE TRIPHOSPHATE TRIPHOSPHOHYDROLASE"/>
    <property type="match status" value="1"/>
</dbReference>
<proteinExistence type="predicted"/>
<dbReference type="Proteomes" id="UP000267251">
    <property type="component" value="Unassembled WGS sequence"/>
</dbReference>
<dbReference type="InterPro" id="IPR050135">
    <property type="entry name" value="dGTPase-like"/>
</dbReference>
<dbReference type="GO" id="GO:0008832">
    <property type="term" value="F:dGTPase activity"/>
    <property type="evidence" value="ECO:0007669"/>
    <property type="project" value="TreeGrafter"/>
</dbReference>